<dbReference type="AlphaFoldDB" id="A0A0A9GJW8"/>
<dbReference type="EMBL" id="GBRH01172476">
    <property type="protein sequence ID" value="JAE25420.1"/>
    <property type="molecule type" value="Transcribed_RNA"/>
</dbReference>
<evidence type="ECO:0000313" key="1">
    <source>
        <dbReference type="EMBL" id="JAE25420.1"/>
    </source>
</evidence>
<accession>A0A0A9GJW8</accession>
<sequence length="42" mass="4335">MRALASLGSILAATTSTVESWREGVGLPGTSVSSHSMMTILK</sequence>
<proteinExistence type="predicted"/>
<organism evidence="1">
    <name type="scientific">Arundo donax</name>
    <name type="common">Giant reed</name>
    <name type="synonym">Donax arundinaceus</name>
    <dbReference type="NCBI Taxonomy" id="35708"/>
    <lineage>
        <taxon>Eukaryota</taxon>
        <taxon>Viridiplantae</taxon>
        <taxon>Streptophyta</taxon>
        <taxon>Embryophyta</taxon>
        <taxon>Tracheophyta</taxon>
        <taxon>Spermatophyta</taxon>
        <taxon>Magnoliopsida</taxon>
        <taxon>Liliopsida</taxon>
        <taxon>Poales</taxon>
        <taxon>Poaceae</taxon>
        <taxon>PACMAD clade</taxon>
        <taxon>Arundinoideae</taxon>
        <taxon>Arundineae</taxon>
        <taxon>Arundo</taxon>
    </lineage>
</organism>
<protein>
    <submittedName>
        <fullName evidence="1">Uncharacterized protein</fullName>
    </submittedName>
</protein>
<name>A0A0A9GJW8_ARUDO</name>
<reference evidence="1" key="1">
    <citation type="submission" date="2014-09" db="EMBL/GenBank/DDBJ databases">
        <authorList>
            <person name="Magalhaes I.L.F."/>
            <person name="Oliveira U."/>
            <person name="Santos F.R."/>
            <person name="Vidigal T.H.D.A."/>
            <person name="Brescovit A.D."/>
            <person name="Santos A.J."/>
        </authorList>
    </citation>
    <scope>NUCLEOTIDE SEQUENCE</scope>
    <source>
        <tissue evidence="1">Shoot tissue taken approximately 20 cm above the soil surface</tissue>
    </source>
</reference>
<reference evidence="1" key="2">
    <citation type="journal article" date="2015" name="Data Brief">
        <title>Shoot transcriptome of the giant reed, Arundo donax.</title>
        <authorList>
            <person name="Barrero R.A."/>
            <person name="Guerrero F.D."/>
            <person name="Moolhuijzen P."/>
            <person name="Goolsby J.A."/>
            <person name="Tidwell J."/>
            <person name="Bellgard S.E."/>
            <person name="Bellgard M.I."/>
        </authorList>
    </citation>
    <scope>NUCLEOTIDE SEQUENCE</scope>
    <source>
        <tissue evidence="1">Shoot tissue taken approximately 20 cm above the soil surface</tissue>
    </source>
</reference>